<dbReference type="SUPFAM" id="SSF50978">
    <property type="entry name" value="WD40 repeat-like"/>
    <property type="match status" value="1"/>
</dbReference>
<comment type="similarity">
    <text evidence="3">Belongs to the UTP5 family.</text>
</comment>
<evidence type="ECO:0000256" key="3">
    <source>
        <dbReference type="ARBA" id="ARBA00038335"/>
    </source>
</evidence>
<evidence type="ECO:0000256" key="4">
    <source>
        <dbReference type="PROSITE-ProRule" id="PRU00221"/>
    </source>
</evidence>
<comment type="caution">
    <text evidence="7">The sequence shown here is derived from an EMBL/GenBank/DDBJ whole genome shotgun (WGS) entry which is preliminary data.</text>
</comment>
<dbReference type="Pfam" id="PF04003">
    <property type="entry name" value="Utp12"/>
    <property type="match status" value="1"/>
</dbReference>
<dbReference type="InterPro" id="IPR016024">
    <property type="entry name" value="ARM-type_fold"/>
</dbReference>
<evidence type="ECO:0000259" key="6">
    <source>
        <dbReference type="Pfam" id="PF04003"/>
    </source>
</evidence>
<dbReference type="InterPro" id="IPR015943">
    <property type="entry name" value="WD40/YVTN_repeat-like_dom_sf"/>
</dbReference>
<dbReference type="SMART" id="SM00320">
    <property type="entry name" value="WD40"/>
    <property type="match status" value="3"/>
</dbReference>
<dbReference type="PROSITE" id="PS50082">
    <property type="entry name" value="WD_REPEATS_2"/>
    <property type="match status" value="2"/>
</dbReference>
<dbReference type="Gene3D" id="2.130.10.10">
    <property type="entry name" value="YVTN repeat-like/Quinoprotein amine dehydrogenase"/>
    <property type="match status" value="2"/>
</dbReference>
<evidence type="ECO:0000313" key="8">
    <source>
        <dbReference type="Proteomes" id="UP001515480"/>
    </source>
</evidence>
<protein>
    <recommendedName>
        <fullName evidence="6">Small-subunit processome Utp12 domain-containing protein</fullName>
    </recommendedName>
</protein>
<dbReference type="InterPro" id="IPR052414">
    <property type="entry name" value="U3_snoRNA-assoc_WDR"/>
</dbReference>
<gene>
    <name evidence="7" type="ORF">AB1Y20_009032</name>
</gene>
<keyword evidence="2" id="KW-0539">Nucleus</keyword>
<proteinExistence type="inferred from homology"/>
<feature type="region of interest" description="Disordered" evidence="5">
    <location>
        <begin position="569"/>
        <end position="633"/>
    </location>
</feature>
<sequence>MLGAFEHADRPRRYASVSSDGRLSVFDTATSTLSNSFARPTHLTSRWTCVAWRNHDEAEGMLAMGNEAGMVVIWDIARGEIVHELQGHTQAVHDVAFCHSASGALLLSAGEDRLVCCWDVKSGEQTAAHKSSKAAVHRLALTSTSTSVMLGSSMLRLVTLREWKRVGRLAGHAEAVKCLCFSPDDKLVASSSGERHISLWHTPPSPLGDGCLQSLALEKPVKAISFCKQLPPSLVADGVYVFLALTAAGVLLIWKLELPSAAKKGKKKAAAQPVLSTTPDCCVRVARDPAKEESSDEPRILSASFCSGGEVMVGYGSEVKPTFVQVRFVKPDGSFVPTVELARAAGGLFDSKSPKLSAKKSPKLQGKRAHDDVQLLGAMDMALPAAARRKGEHGELAAATTMLASEDGAAGGEMPSFGQRLSAMEAATPHEQGGKTKRPTTASQVALLVQALQNGDAAMLDQALATQDAASITSTVARLPAASVIPLLEAVLQRIQGKPARVATLASWLRALLAQHAAYLMSCQQLLPLLTPLYQLIDERLSVFKPLLKLVGRMQMLQSQIAAHAASGQMSGAASADPSITYDEAEEVEAEGEEEDEDEEDEDDEDDEDDEGEEEEDDDEDEEGDDDDEEFGY</sequence>
<dbReference type="PANTHER" id="PTHR44267">
    <property type="entry name" value="WD REPEAT-CONTAINING PROTEIN 43"/>
    <property type="match status" value="1"/>
</dbReference>
<dbReference type="PROSITE" id="PS50294">
    <property type="entry name" value="WD_REPEATS_REGION"/>
    <property type="match status" value="2"/>
</dbReference>
<evidence type="ECO:0000313" key="7">
    <source>
        <dbReference type="EMBL" id="KAL1527646.1"/>
    </source>
</evidence>
<dbReference type="EMBL" id="JBGBPQ010000002">
    <property type="protein sequence ID" value="KAL1527646.1"/>
    <property type="molecule type" value="Genomic_DNA"/>
</dbReference>
<feature type="compositionally biased region" description="Acidic residues" evidence="5">
    <location>
        <begin position="583"/>
        <end position="633"/>
    </location>
</feature>
<dbReference type="Pfam" id="PF00400">
    <property type="entry name" value="WD40"/>
    <property type="match status" value="2"/>
</dbReference>
<evidence type="ECO:0000256" key="2">
    <source>
        <dbReference type="ARBA" id="ARBA00023242"/>
    </source>
</evidence>
<reference evidence="7 8" key="1">
    <citation type="journal article" date="2024" name="Science">
        <title>Giant polyketide synthase enzymes in the biosynthesis of giant marine polyether toxins.</title>
        <authorList>
            <person name="Fallon T.R."/>
            <person name="Shende V.V."/>
            <person name="Wierzbicki I.H."/>
            <person name="Pendleton A.L."/>
            <person name="Watervoot N.F."/>
            <person name="Auber R.P."/>
            <person name="Gonzalez D.J."/>
            <person name="Wisecaver J.H."/>
            <person name="Moore B.S."/>
        </authorList>
    </citation>
    <scope>NUCLEOTIDE SEQUENCE [LARGE SCALE GENOMIC DNA]</scope>
    <source>
        <strain evidence="7 8">12B1</strain>
    </source>
</reference>
<evidence type="ECO:0000256" key="5">
    <source>
        <dbReference type="SAM" id="MobiDB-lite"/>
    </source>
</evidence>
<organism evidence="7 8">
    <name type="scientific">Prymnesium parvum</name>
    <name type="common">Toxic golden alga</name>
    <dbReference type="NCBI Taxonomy" id="97485"/>
    <lineage>
        <taxon>Eukaryota</taxon>
        <taxon>Haptista</taxon>
        <taxon>Haptophyta</taxon>
        <taxon>Prymnesiophyceae</taxon>
        <taxon>Prymnesiales</taxon>
        <taxon>Prymnesiaceae</taxon>
        <taxon>Prymnesium</taxon>
    </lineage>
</organism>
<dbReference type="InterPro" id="IPR007148">
    <property type="entry name" value="SSU_processome_Utp12"/>
</dbReference>
<feature type="repeat" description="WD" evidence="4">
    <location>
        <begin position="169"/>
        <end position="200"/>
    </location>
</feature>
<name>A0AB34K097_PRYPA</name>
<evidence type="ECO:0000256" key="1">
    <source>
        <dbReference type="ARBA" id="ARBA00004123"/>
    </source>
</evidence>
<feature type="repeat" description="WD" evidence="4">
    <location>
        <begin position="85"/>
        <end position="128"/>
    </location>
</feature>
<dbReference type="InterPro" id="IPR001680">
    <property type="entry name" value="WD40_rpt"/>
</dbReference>
<dbReference type="GO" id="GO:0000462">
    <property type="term" value="P:maturation of SSU-rRNA from tricistronic rRNA transcript (SSU-rRNA, 5.8S rRNA, LSU-rRNA)"/>
    <property type="evidence" value="ECO:0007669"/>
    <property type="project" value="TreeGrafter"/>
</dbReference>
<keyword evidence="8" id="KW-1185">Reference proteome</keyword>
<dbReference type="Proteomes" id="UP001515480">
    <property type="component" value="Unassembled WGS sequence"/>
</dbReference>
<dbReference type="PANTHER" id="PTHR44267:SF1">
    <property type="entry name" value="WD REPEAT-CONTAINING PROTEIN 43"/>
    <property type="match status" value="1"/>
</dbReference>
<dbReference type="GO" id="GO:0005730">
    <property type="term" value="C:nucleolus"/>
    <property type="evidence" value="ECO:0007669"/>
    <property type="project" value="TreeGrafter"/>
</dbReference>
<dbReference type="SUPFAM" id="SSF48371">
    <property type="entry name" value="ARM repeat"/>
    <property type="match status" value="1"/>
</dbReference>
<accession>A0AB34K097</accession>
<feature type="domain" description="Small-subunit processome Utp12" evidence="6">
    <location>
        <begin position="456"/>
        <end position="559"/>
    </location>
</feature>
<dbReference type="AlphaFoldDB" id="A0AB34K097"/>
<comment type="subcellular location">
    <subcellularLocation>
        <location evidence="1">Nucleus</location>
    </subcellularLocation>
</comment>
<keyword evidence="4" id="KW-0853">WD repeat</keyword>
<dbReference type="InterPro" id="IPR036322">
    <property type="entry name" value="WD40_repeat_dom_sf"/>
</dbReference>